<sequence>MFIKKWFNAAKYFLSKIQILVVDELYYSQFGWRTWVNKTWKNIDINIIKTKLWITDHLVVYRGDVSNNSIVSSIIPKIYQCDATYLIFCYQVISLNEFMLLCSSAKVLTLRKVTVKNDDGTEVSFEKLFEQLPQLKEIEITFTTPSNNTPKKTFKEFWEIPQLSIYDNFCLCDIPEIFDINSFYSFMKKNKNAKIFLSFSDEISEECKTRLEAIIDEITETENHEYKVPFIRFPGIDEKRFNKLFNIFCR</sequence>
<dbReference type="Proteomes" id="UP000887577">
    <property type="component" value="Unplaced"/>
</dbReference>
<reference evidence="2" key="1">
    <citation type="submission" date="2022-11" db="UniProtKB">
        <authorList>
            <consortium name="WormBaseParasite"/>
        </authorList>
    </citation>
    <scope>IDENTIFICATION</scope>
</reference>
<dbReference type="WBParaSite" id="PSU_v2.g9537.t1">
    <property type="protein sequence ID" value="PSU_v2.g9537.t1"/>
    <property type="gene ID" value="PSU_v2.g9537"/>
</dbReference>
<name>A0A914ZGX1_9BILA</name>
<evidence type="ECO:0000313" key="1">
    <source>
        <dbReference type="Proteomes" id="UP000887577"/>
    </source>
</evidence>
<organism evidence="1 2">
    <name type="scientific">Panagrolaimus superbus</name>
    <dbReference type="NCBI Taxonomy" id="310955"/>
    <lineage>
        <taxon>Eukaryota</taxon>
        <taxon>Metazoa</taxon>
        <taxon>Ecdysozoa</taxon>
        <taxon>Nematoda</taxon>
        <taxon>Chromadorea</taxon>
        <taxon>Rhabditida</taxon>
        <taxon>Tylenchina</taxon>
        <taxon>Panagrolaimomorpha</taxon>
        <taxon>Panagrolaimoidea</taxon>
        <taxon>Panagrolaimidae</taxon>
        <taxon>Panagrolaimus</taxon>
    </lineage>
</organism>
<protein>
    <submittedName>
        <fullName evidence="2">Uncharacterized protein</fullName>
    </submittedName>
</protein>
<accession>A0A914ZGX1</accession>
<proteinExistence type="predicted"/>
<keyword evidence="1" id="KW-1185">Reference proteome</keyword>
<evidence type="ECO:0000313" key="2">
    <source>
        <dbReference type="WBParaSite" id="PSU_v2.g9537.t1"/>
    </source>
</evidence>
<dbReference type="AlphaFoldDB" id="A0A914ZGX1"/>